<comment type="similarity">
    <text evidence="2 10">Belongs to the DHHC palmitoyltransferase family.</text>
</comment>
<keyword evidence="6 10" id="KW-0472">Membrane</keyword>
<dbReference type="GO" id="GO:0019706">
    <property type="term" value="F:protein-cysteine S-palmitoyltransferase activity"/>
    <property type="evidence" value="ECO:0007669"/>
    <property type="project" value="UniProtKB-EC"/>
</dbReference>
<dbReference type="GO" id="GO:0006612">
    <property type="term" value="P:protein targeting to membrane"/>
    <property type="evidence" value="ECO:0007669"/>
    <property type="project" value="TreeGrafter"/>
</dbReference>
<dbReference type="InterPro" id="IPR039859">
    <property type="entry name" value="PFA4/ZDH16/20/ERF2-like"/>
</dbReference>
<gene>
    <name evidence="15" type="ORF">FNF28_01011</name>
    <name evidence="13" type="ORF">FNF29_06281</name>
    <name evidence="14" type="ORF">FNF31_04529</name>
</gene>
<evidence type="ECO:0000256" key="5">
    <source>
        <dbReference type="ARBA" id="ARBA00022989"/>
    </source>
</evidence>
<dbReference type="InterPro" id="IPR001594">
    <property type="entry name" value="Palmitoyltrfase_DHHC"/>
</dbReference>
<name>A0A5A8D737_CAFRO</name>
<feature type="transmembrane region" description="Helical" evidence="10">
    <location>
        <begin position="340"/>
        <end position="366"/>
    </location>
</feature>
<comment type="subcellular location">
    <subcellularLocation>
        <location evidence="1">Endomembrane system</location>
        <topology evidence="1">Multi-pass membrane protein</topology>
    </subcellularLocation>
</comment>
<keyword evidence="8" id="KW-0449">Lipoprotein</keyword>
<evidence type="ECO:0000256" key="3">
    <source>
        <dbReference type="ARBA" id="ARBA00022679"/>
    </source>
</evidence>
<keyword evidence="7" id="KW-0564">Palmitate</keyword>
<accession>A0A5A8D737</accession>
<evidence type="ECO:0000259" key="12">
    <source>
        <dbReference type="Pfam" id="PF01529"/>
    </source>
</evidence>
<feature type="domain" description="Palmitoyltransferase DHHC" evidence="12">
    <location>
        <begin position="267"/>
        <end position="376"/>
    </location>
</feature>
<organism evidence="14 18">
    <name type="scientific">Cafeteria roenbergensis</name>
    <name type="common">Marine flagellate</name>
    <dbReference type="NCBI Taxonomy" id="33653"/>
    <lineage>
        <taxon>Eukaryota</taxon>
        <taxon>Sar</taxon>
        <taxon>Stramenopiles</taxon>
        <taxon>Bigyra</taxon>
        <taxon>Opalozoa</taxon>
        <taxon>Bicosoecida</taxon>
        <taxon>Cafeteriaceae</taxon>
        <taxon>Cafeteria</taxon>
    </lineage>
</organism>
<feature type="region of interest" description="Disordered" evidence="11">
    <location>
        <begin position="140"/>
        <end position="212"/>
    </location>
</feature>
<protein>
    <recommendedName>
        <fullName evidence="10">Palmitoyltransferase</fullName>
        <ecNumber evidence="10">2.3.1.225</ecNumber>
    </recommendedName>
</protein>
<evidence type="ECO:0000256" key="11">
    <source>
        <dbReference type="SAM" id="MobiDB-lite"/>
    </source>
</evidence>
<comment type="caution">
    <text evidence="14">The sequence shown here is derived from an EMBL/GenBank/DDBJ whole genome shotgun (WGS) entry which is preliminary data.</text>
</comment>
<evidence type="ECO:0000256" key="9">
    <source>
        <dbReference type="ARBA" id="ARBA00023315"/>
    </source>
</evidence>
<evidence type="ECO:0000256" key="7">
    <source>
        <dbReference type="ARBA" id="ARBA00023139"/>
    </source>
</evidence>
<dbReference type="PANTHER" id="PTHR22883">
    <property type="entry name" value="ZINC FINGER DHHC DOMAIN CONTAINING PROTEIN"/>
    <property type="match status" value="1"/>
</dbReference>
<feature type="transmembrane region" description="Helical" evidence="10">
    <location>
        <begin position="302"/>
        <end position="320"/>
    </location>
</feature>
<dbReference type="Proteomes" id="UP000324907">
    <property type="component" value="Unassembled WGS sequence"/>
</dbReference>
<feature type="region of interest" description="Disordered" evidence="11">
    <location>
        <begin position="1"/>
        <end position="39"/>
    </location>
</feature>
<feature type="transmembrane region" description="Helical" evidence="10">
    <location>
        <begin position="49"/>
        <end position="67"/>
    </location>
</feature>
<dbReference type="Proteomes" id="UP000325113">
    <property type="component" value="Unassembled WGS sequence"/>
</dbReference>
<keyword evidence="16" id="KW-1185">Reference proteome</keyword>
<proteinExistence type="inferred from homology"/>
<evidence type="ECO:0000256" key="1">
    <source>
        <dbReference type="ARBA" id="ARBA00004127"/>
    </source>
</evidence>
<dbReference type="EMBL" id="VLTM01000048">
    <property type="protein sequence ID" value="KAA0160070.1"/>
    <property type="molecule type" value="Genomic_DNA"/>
</dbReference>
<evidence type="ECO:0000313" key="13">
    <source>
        <dbReference type="EMBL" id="KAA0148990.1"/>
    </source>
</evidence>
<dbReference type="PROSITE" id="PS50216">
    <property type="entry name" value="DHHC"/>
    <property type="match status" value="1"/>
</dbReference>
<evidence type="ECO:0000256" key="6">
    <source>
        <dbReference type="ARBA" id="ARBA00023136"/>
    </source>
</evidence>
<evidence type="ECO:0000313" key="15">
    <source>
        <dbReference type="EMBL" id="KAA0171006.1"/>
    </source>
</evidence>
<dbReference type="Proteomes" id="UP000323011">
    <property type="component" value="Unassembled WGS sequence"/>
</dbReference>
<feature type="transmembrane region" description="Helical" evidence="10">
    <location>
        <begin position="87"/>
        <end position="103"/>
    </location>
</feature>
<reference evidence="16 17" key="1">
    <citation type="submission" date="2019-07" db="EMBL/GenBank/DDBJ databases">
        <title>Genomes of Cafeteria roenbergensis.</title>
        <authorList>
            <person name="Fischer M.G."/>
            <person name="Hackl T."/>
            <person name="Roman M."/>
        </authorList>
    </citation>
    <scope>NUCLEOTIDE SEQUENCE [LARGE SCALE GENOMIC DNA]</scope>
    <source>
        <strain evidence="13 16">BVI</strain>
        <strain evidence="14 18">Cflag</strain>
        <strain evidence="15 17">RCC970-E3</strain>
    </source>
</reference>
<keyword evidence="3 10" id="KW-0808">Transferase</keyword>
<dbReference type="EMBL" id="VLTN01000047">
    <property type="protein sequence ID" value="KAA0148990.1"/>
    <property type="molecule type" value="Genomic_DNA"/>
</dbReference>
<evidence type="ECO:0000313" key="17">
    <source>
        <dbReference type="Proteomes" id="UP000324907"/>
    </source>
</evidence>
<evidence type="ECO:0000313" key="18">
    <source>
        <dbReference type="Proteomes" id="UP000325113"/>
    </source>
</evidence>
<evidence type="ECO:0000256" key="4">
    <source>
        <dbReference type="ARBA" id="ARBA00022692"/>
    </source>
</evidence>
<keyword evidence="4 10" id="KW-0812">Transmembrane</keyword>
<evidence type="ECO:0000256" key="8">
    <source>
        <dbReference type="ARBA" id="ARBA00023288"/>
    </source>
</evidence>
<feature type="compositionally biased region" description="Low complexity" evidence="11">
    <location>
        <begin position="163"/>
        <end position="200"/>
    </location>
</feature>
<dbReference type="EC" id="2.3.1.225" evidence="10"/>
<evidence type="ECO:0000256" key="10">
    <source>
        <dbReference type="RuleBase" id="RU079119"/>
    </source>
</evidence>
<evidence type="ECO:0000313" key="16">
    <source>
        <dbReference type="Proteomes" id="UP000323011"/>
    </source>
</evidence>
<comment type="domain">
    <text evidence="10">The DHHC domain is required for palmitoyltransferase activity.</text>
</comment>
<evidence type="ECO:0000313" key="14">
    <source>
        <dbReference type="EMBL" id="KAA0160070.1"/>
    </source>
</evidence>
<keyword evidence="9 10" id="KW-0012">Acyltransferase</keyword>
<sequence>MATAAGTETLEPGVTPAHAPGDAALGAPSRGSGTSAAESTPRNVRVSAFGARLCYFATCSVFAYLVWSMPHSTLWTEEGNADGGVTFAFVFWLAASAATYLAVQGSNPGYIEDEAMSAAEADARGLLKGEDSRLGMAAEMIGDSDEEALTSAPRTARSRRQRPGYSPRGASAGAASSAAAEAVPAAQQPGATLQRGGRAAPPRRDAFGAPLGARPRAAELAELGLTEEEIEAEVDAEVKRRLASDSWLNDEQLEAAGPAPPPREGLPVRAHFCKVSQRYVHGFDHYCGVLATPVGERNHCRFWWFLLAQSATIGAALGITHSAFQFQPTYTGWWSANGGVFALALTLWILLAFAGGMLLLHSWLAITGSTSYELFKGPRRVWYLRHTKMCDYPFSKGPAGNLQAFCCLSDAACVALYGRRWRAQAWAVPGRIVRDSDDVIEHCWENRYWSCC</sequence>
<evidence type="ECO:0000256" key="2">
    <source>
        <dbReference type="ARBA" id="ARBA00008574"/>
    </source>
</evidence>
<dbReference type="PANTHER" id="PTHR22883:SF301">
    <property type="entry name" value="PALMITOYLTRANSFERASE ZDHHC12"/>
    <property type="match status" value="1"/>
</dbReference>
<dbReference type="AlphaFoldDB" id="A0A5A8D737"/>
<dbReference type="EMBL" id="VLTL01000009">
    <property type="protein sequence ID" value="KAA0171006.1"/>
    <property type="molecule type" value="Genomic_DNA"/>
</dbReference>
<keyword evidence="5 10" id="KW-1133">Transmembrane helix</keyword>
<dbReference type="GO" id="GO:0005783">
    <property type="term" value="C:endoplasmic reticulum"/>
    <property type="evidence" value="ECO:0007669"/>
    <property type="project" value="TreeGrafter"/>
</dbReference>
<dbReference type="Pfam" id="PF01529">
    <property type="entry name" value="DHHC"/>
    <property type="match status" value="1"/>
</dbReference>
<comment type="catalytic activity">
    <reaction evidence="10">
        <text>L-cysteinyl-[protein] + hexadecanoyl-CoA = S-hexadecanoyl-L-cysteinyl-[protein] + CoA</text>
        <dbReference type="Rhea" id="RHEA:36683"/>
        <dbReference type="Rhea" id="RHEA-COMP:10131"/>
        <dbReference type="Rhea" id="RHEA-COMP:11032"/>
        <dbReference type="ChEBI" id="CHEBI:29950"/>
        <dbReference type="ChEBI" id="CHEBI:57287"/>
        <dbReference type="ChEBI" id="CHEBI:57379"/>
        <dbReference type="ChEBI" id="CHEBI:74151"/>
        <dbReference type="EC" id="2.3.1.225"/>
    </reaction>
</comment>
<dbReference type="GO" id="GO:0005794">
    <property type="term" value="C:Golgi apparatus"/>
    <property type="evidence" value="ECO:0007669"/>
    <property type="project" value="TreeGrafter"/>
</dbReference>